<sequence>MSYNGNDYQNYSDDTRESEAMRKMFVGGLNRDTTEETFYNYFSQFGPTEDKVIITDPHTHQSRGFGFVTFEKSESVENVFSSRPHIIDGKTVDVKRAMPREINTPGAHIKTTKLFVSGFRGIDLEPAELQDYIEKRHDTKFGRIEKIDLLKDRETGQLKGFGFIECNDSDFADRLCISETSFELKGRTLSIKKAEPQNNAGGNSGGGHQNVGGGGPMRVGRGGGPMRGGSGGGRGGSSGRGGSGPRGGGGPRGGSRGGYNQNSGYQSNNYASDDNYSTSYPGYNQNQGGYQQGGYQQQSYQPPQYGGYQQNYQQSSGGYGQQNASYGQPPGGYNQGPSYGQGGYPSRGGNQQRYQPY</sequence>
<gene>
    <name evidence="7" type="primary">LOC100198991</name>
</gene>
<dbReference type="Proteomes" id="UP001652625">
    <property type="component" value="Chromosome 02"/>
</dbReference>
<feature type="compositionally biased region" description="Low complexity" evidence="4">
    <location>
        <begin position="279"/>
        <end position="328"/>
    </location>
</feature>
<feature type="domain" description="RRM" evidence="5">
    <location>
        <begin position="112"/>
        <end position="196"/>
    </location>
</feature>
<dbReference type="InterPro" id="IPR035979">
    <property type="entry name" value="RBD_domain_sf"/>
</dbReference>
<reference evidence="6" key="1">
    <citation type="submission" date="2025-05" db="UniProtKB">
        <authorList>
            <consortium name="RefSeq"/>
        </authorList>
    </citation>
    <scope>NUCLEOTIDE SEQUENCE [LARGE SCALE GENOMIC DNA]</scope>
</reference>
<protein>
    <submittedName>
        <fullName evidence="7">Heterogeneous nuclear ribonucleoprotein A0 isoform X3</fullName>
    </submittedName>
</protein>
<feature type="region of interest" description="Disordered" evidence="4">
    <location>
        <begin position="194"/>
        <end position="357"/>
    </location>
</feature>
<dbReference type="SMART" id="SM00360">
    <property type="entry name" value="RRM"/>
    <property type="match status" value="2"/>
</dbReference>
<evidence type="ECO:0000313" key="7">
    <source>
        <dbReference type="RefSeq" id="XP_065646968.1"/>
    </source>
</evidence>
<name>A0ABM4BDD8_HYDVU</name>
<dbReference type="InterPro" id="IPR012677">
    <property type="entry name" value="Nucleotide-bd_a/b_plait_sf"/>
</dbReference>
<feature type="compositionally biased region" description="Gly residues" evidence="4">
    <location>
        <begin position="329"/>
        <end position="346"/>
    </location>
</feature>
<reference evidence="7" key="2">
    <citation type="submission" date="2025-08" db="UniProtKB">
        <authorList>
            <consortium name="RefSeq"/>
        </authorList>
    </citation>
    <scope>IDENTIFICATION</scope>
</reference>
<dbReference type="PROSITE" id="PS50102">
    <property type="entry name" value="RRM"/>
    <property type="match status" value="2"/>
</dbReference>
<accession>A0ABM4BDD8</accession>
<feature type="compositionally biased region" description="Low complexity" evidence="4">
    <location>
        <begin position="258"/>
        <end position="270"/>
    </location>
</feature>
<dbReference type="GO" id="GO:1990904">
    <property type="term" value="C:ribonucleoprotein complex"/>
    <property type="evidence" value="ECO:0007669"/>
    <property type="project" value="UniProtKB-KW"/>
</dbReference>
<evidence type="ECO:0000259" key="5">
    <source>
        <dbReference type="PROSITE" id="PS50102"/>
    </source>
</evidence>
<dbReference type="PANTHER" id="PTHR48032">
    <property type="entry name" value="RNA-BINDING PROTEIN MUSASHI HOMOLOG RBP6"/>
    <property type="match status" value="1"/>
</dbReference>
<keyword evidence="6" id="KW-1185">Reference proteome</keyword>
<dbReference type="RefSeq" id="XP_065646968.1">
    <property type="nucleotide sequence ID" value="XM_065790896.1"/>
</dbReference>
<dbReference type="InterPro" id="IPR000504">
    <property type="entry name" value="RRM_dom"/>
</dbReference>
<evidence type="ECO:0000256" key="2">
    <source>
        <dbReference type="ARBA" id="ARBA00022884"/>
    </source>
</evidence>
<dbReference type="GeneID" id="100198991"/>
<organism evidence="6 7">
    <name type="scientific">Hydra vulgaris</name>
    <name type="common">Hydra</name>
    <name type="synonym">Hydra attenuata</name>
    <dbReference type="NCBI Taxonomy" id="6087"/>
    <lineage>
        <taxon>Eukaryota</taxon>
        <taxon>Metazoa</taxon>
        <taxon>Cnidaria</taxon>
        <taxon>Hydrozoa</taxon>
        <taxon>Hydroidolina</taxon>
        <taxon>Anthoathecata</taxon>
        <taxon>Aplanulata</taxon>
        <taxon>Hydridae</taxon>
        <taxon>Hydra</taxon>
    </lineage>
</organism>
<dbReference type="SUPFAM" id="SSF54928">
    <property type="entry name" value="RNA-binding domain, RBD"/>
    <property type="match status" value="2"/>
</dbReference>
<evidence type="ECO:0000256" key="3">
    <source>
        <dbReference type="PROSITE-ProRule" id="PRU00176"/>
    </source>
</evidence>
<evidence type="ECO:0000313" key="6">
    <source>
        <dbReference type="Proteomes" id="UP001652625"/>
    </source>
</evidence>
<keyword evidence="2 3" id="KW-0694">RNA-binding</keyword>
<keyword evidence="1" id="KW-0677">Repeat</keyword>
<evidence type="ECO:0000256" key="4">
    <source>
        <dbReference type="SAM" id="MobiDB-lite"/>
    </source>
</evidence>
<proteinExistence type="predicted"/>
<dbReference type="PANTHER" id="PTHR48032:SF6">
    <property type="entry name" value="RNA-BINDING (RRM_RBD_RNP MOTIFS) FAMILY PROTEIN"/>
    <property type="match status" value="1"/>
</dbReference>
<feature type="compositionally biased region" description="Gly residues" evidence="4">
    <location>
        <begin position="202"/>
        <end position="257"/>
    </location>
</feature>
<dbReference type="Gene3D" id="3.30.70.330">
    <property type="match status" value="2"/>
</dbReference>
<dbReference type="Pfam" id="PF00076">
    <property type="entry name" value="RRM_1"/>
    <property type="match status" value="2"/>
</dbReference>
<keyword evidence="7" id="KW-0687">Ribonucleoprotein</keyword>
<feature type="domain" description="RRM" evidence="5">
    <location>
        <begin position="22"/>
        <end position="99"/>
    </location>
</feature>
<evidence type="ECO:0000256" key="1">
    <source>
        <dbReference type="ARBA" id="ARBA00022737"/>
    </source>
</evidence>